<dbReference type="Gene3D" id="3.10.105.10">
    <property type="entry name" value="Dipeptide-binding Protein, Domain 3"/>
    <property type="match status" value="1"/>
</dbReference>
<dbReference type="PANTHER" id="PTHR30290:SF10">
    <property type="entry name" value="PERIPLASMIC OLIGOPEPTIDE-BINDING PROTEIN-RELATED"/>
    <property type="match status" value="1"/>
</dbReference>
<proteinExistence type="inferred from homology"/>
<evidence type="ECO:0000259" key="6">
    <source>
        <dbReference type="Pfam" id="PF00496"/>
    </source>
</evidence>
<comment type="caution">
    <text evidence="7">The sequence shown here is derived from an EMBL/GenBank/DDBJ whole genome shotgun (WGS) entry which is preliminary data.</text>
</comment>
<evidence type="ECO:0000256" key="2">
    <source>
        <dbReference type="ARBA" id="ARBA00005695"/>
    </source>
</evidence>
<dbReference type="InterPro" id="IPR000914">
    <property type="entry name" value="SBP_5_dom"/>
</dbReference>
<dbReference type="PANTHER" id="PTHR30290">
    <property type="entry name" value="PERIPLASMIC BINDING COMPONENT OF ABC TRANSPORTER"/>
    <property type="match status" value="1"/>
</dbReference>
<gene>
    <name evidence="7" type="ORF">F0357_23125</name>
</gene>
<evidence type="ECO:0000313" key="8">
    <source>
        <dbReference type="Proteomes" id="UP000332515"/>
    </source>
</evidence>
<dbReference type="CDD" id="cd08513">
    <property type="entry name" value="PBP2_thermophilic_Hb8_like"/>
    <property type="match status" value="1"/>
</dbReference>
<dbReference type="InterPro" id="IPR039424">
    <property type="entry name" value="SBP_5"/>
</dbReference>
<keyword evidence="3" id="KW-0813">Transport</keyword>
<sequence>MTPTEARRKATGHETARHRLRRALRAGLMVAALAAPTFAASAAQAGDILRIGATLPIDSLNPFVANADYASVAYQYAYPFLTTYDRDLKIVPYFATSWEPSDGGRVWTFHTRPGAKWSDGTPLTAKDAAFTFNMINKFRTGSTARLSGWVTNLVKAETPDDNTLVLTYSAPAGHVPVQMQALPILPAHVWAPIAEGDGTKITSFQNETPWVSGGPFVFAKHAKDQLALFRRNPAWWGEKKPAIDGFGLQFFANDDAMVTALVSGQIDMTGSQTPATAVETLRKAGMVVDHTPSTGFKTLILNSNTAKKQHRELLDPKVREAMEYAIDRDAIVKSAWLGYSTPGSTIVAPSTGWHDTAIKGLPFDIEKANALLDAAGYKLGPNGVRIAGDHPMAYEVIFPTEESGTGDRVFQIIRAGLAKAGIAISMRKLDTEAASEAIQAPDGKYEDFDLAMWNWVPPVDPDFVLSVLTCAQRGSTSDTGYCNPEYDALYAEQGKQVDEAARRATVDKMQALAYAARPYIVLNYPDVIEAHNPAWKGFVLSPLVGSVNNISPETLLSVHKE</sequence>
<accession>A0A6A7YCS0</accession>
<protein>
    <submittedName>
        <fullName evidence="7">Peptide ABC transporter substrate-binding protein</fullName>
    </submittedName>
</protein>
<dbReference type="PIRSF" id="PIRSF002741">
    <property type="entry name" value="MppA"/>
    <property type="match status" value="1"/>
</dbReference>
<dbReference type="SUPFAM" id="SSF53850">
    <property type="entry name" value="Periplasmic binding protein-like II"/>
    <property type="match status" value="1"/>
</dbReference>
<organism evidence="7 8">
    <name type="scientific">Segnochrobactrum spirostomi</name>
    <dbReference type="NCBI Taxonomy" id="2608987"/>
    <lineage>
        <taxon>Bacteria</taxon>
        <taxon>Pseudomonadati</taxon>
        <taxon>Pseudomonadota</taxon>
        <taxon>Alphaproteobacteria</taxon>
        <taxon>Hyphomicrobiales</taxon>
        <taxon>Segnochrobactraceae</taxon>
        <taxon>Segnochrobactrum</taxon>
    </lineage>
</organism>
<evidence type="ECO:0000313" key="7">
    <source>
        <dbReference type="EMBL" id="MQT15492.1"/>
    </source>
</evidence>
<dbReference type="GO" id="GO:1904680">
    <property type="term" value="F:peptide transmembrane transporter activity"/>
    <property type="evidence" value="ECO:0007669"/>
    <property type="project" value="TreeGrafter"/>
</dbReference>
<dbReference type="Gene3D" id="3.90.76.10">
    <property type="entry name" value="Dipeptide-binding Protein, Domain 1"/>
    <property type="match status" value="1"/>
</dbReference>
<dbReference type="GO" id="GO:0015833">
    <property type="term" value="P:peptide transport"/>
    <property type="evidence" value="ECO:0007669"/>
    <property type="project" value="TreeGrafter"/>
</dbReference>
<dbReference type="EMBL" id="VWNA01000003">
    <property type="protein sequence ID" value="MQT15492.1"/>
    <property type="molecule type" value="Genomic_DNA"/>
</dbReference>
<evidence type="ECO:0000256" key="1">
    <source>
        <dbReference type="ARBA" id="ARBA00004418"/>
    </source>
</evidence>
<name>A0A6A7YCS0_9HYPH</name>
<evidence type="ECO:0000256" key="3">
    <source>
        <dbReference type="ARBA" id="ARBA00022448"/>
    </source>
</evidence>
<evidence type="ECO:0000256" key="5">
    <source>
        <dbReference type="SAM" id="SignalP"/>
    </source>
</evidence>
<reference evidence="7 8" key="1">
    <citation type="submission" date="2019-09" db="EMBL/GenBank/DDBJ databases">
        <title>Segnochrobactrum spirostomi gen. nov., sp. nov., isolated from the ciliate Spirostomum cf. yagiui and description of a novel family, Segnochrobactraceae fam. nov. within the order Rhizobiales of the class Alphaproteobacteria.</title>
        <authorList>
            <person name="Akter S."/>
            <person name="Shazib S.U.A."/>
            <person name="Shin M.K."/>
        </authorList>
    </citation>
    <scope>NUCLEOTIDE SEQUENCE [LARGE SCALE GENOMIC DNA]</scope>
    <source>
        <strain evidence="7 8">Sp-1</strain>
    </source>
</reference>
<dbReference type="GO" id="GO:0043190">
    <property type="term" value="C:ATP-binding cassette (ABC) transporter complex"/>
    <property type="evidence" value="ECO:0007669"/>
    <property type="project" value="InterPro"/>
</dbReference>
<feature type="chain" id="PRO_5025383341" evidence="5">
    <location>
        <begin position="46"/>
        <end position="561"/>
    </location>
</feature>
<feature type="signal peptide" evidence="5">
    <location>
        <begin position="1"/>
        <end position="45"/>
    </location>
</feature>
<dbReference type="Pfam" id="PF00496">
    <property type="entry name" value="SBP_bac_5"/>
    <property type="match status" value="1"/>
</dbReference>
<dbReference type="GO" id="GO:0030288">
    <property type="term" value="C:outer membrane-bounded periplasmic space"/>
    <property type="evidence" value="ECO:0007669"/>
    <property type="project" value="UniProtKB-ARBA"/>
</dbReference>
<evidence type="ECO:0000256" key="4">
    <source>
        <dbReference type="ARBA" id="ARBA00022729"/>
    </source>
</evidence>
<dbReference type="AlphaFoldDB" id="A0A6A7YCS0"/>
<dbReference type="Gene3D" id="3.40.190.10">
    <property type="entry name" value="Periplasmic binding protein-like II"/>
    <property type="match status" value="1"/>
</dbReference>
<dbReference type="Proteomes" id="UP000332515">
    <property type="component" value="Unassembled WGS sequence"/>
</dbReference>
<comment type="subcellular location">
    <subcellularLocation>
        <location evidence="1">Periplasm</location>
    </subcellularLocation>
</comment>
<feature type="domain" description="Solute-binding protein family 5" evidence="6">
    <location>
        <begin position="89"/>
        <end position="467"/>
    </location>
</feature>
<dbReference type="InterPro" id="IPR030678">
    <property type="entry name" value="Peptide/Ni-bd"/>
</dbReference>
<dbReference type="RefSeq" id="WP_153490915.1">
    <property type="nucleotide sequence ID" value="NZ_VWNA01000003.1"/>
</dbReference>
<comment type="similarity">
    <text evidence="2">Belongs to the bacterial solute-binding protein 5 family.</text>
</comment>
<keyword evidence="4 5" id="KW-0732">Signal</keyword>
<keyword evidence="8" id="KW-1185">Reference proteome</keyword>